<evidence type="ECO:0000256" key="1">
    <source>
        <dbReference type="SAM" id="MobiDB-lite"/>
    </source>
</evidence>
<organism evidence="4 5">
    <name type="scientific">Victivallis vadensis</name>
    <dbReference type="NCBI Taxonomy" id="172901"/>
    <lineage>
        <taxon>Bacteria</taxon>
        <taxon>Pseudomonadati</taxon>
        <taxon>Lentisphaerota</taxon>
        <taxon>Lentisphaeria</taxon>
        <taxon>Victivallales</taxon>
        <taxon>Victivallaceae</taxon>
        <taxon>Victivallis</taxon>
    </lineage>
</organism>
<accession>A0A848AUI4</accession>
<evidence type="ECO:0000256" key="2">
    <source>
        <dbReference type="SAM" id="Phobius"/>
    </source>
</evidence>
<dbReference type="InterPro" id="IPR045584">
    <property type="entry name" value="Pilin-like"/>
</dbReference>
<evidence type="ECO:0000313" key="4">
    <source>
        <dbReference type="EMBL" id="NMD86818.1"/>
    </source>
</evidence>
<dbReference type="InterPro" id="IPR011453">
    <property type="entry name" value="DUF1559"/>
</dbReference>
<evidence type="ECO:0000259" key="3">
    <source>
        <dbReference type="Pfam" id="PF07596"/>
    </source>
</evidence>
<keyword evidence="2" id="KW-0472">Membrane</keyword>
<feature type="transmembrane region" description="Helical" evidence="2">
    <location>
        <begin position="179"/>
        <end position="202"/>
    </location>
</feature>
<feature type="domain" description="DUF1559" evidence="3">
    <location>
        <begin position="204"/>
        <end position="262"/>
    </location>
</feature>
<reference evidence="4 5" key="1">
    <citation type="submission" date="2020-04" db="EMBL/GenBank/DDBJ databases">
        <authorList>
            <person name="Hitch T.C.A."/>
            <person name="Wylensek D."/>
            <person name="Clavel T."/>
        </authorList>
    </citation>
    <scope>NUCLEOTIDE SEQUENCE [LARGE SCALE GENOMIC DNA]</scope>
    <source>
        <strain evidence="4 5">COR2-253-APC-1A</strain>
    </source>
</reference>
<dbReference type="EMBL" id="JABAEW010000015">
    <property type="protein sequence ID" value="NMD86818.1"/>
    <property type="molecule type" value="Genomic_DNA"/>
</dbReference>
<dbReference type="PANTHER" id="PTHR30093:SF2">
    <property type="entry name" value="TYPE II SECRETION SYSTEM PROTEIN H"/>
    <property type="match status" value="1"/>
</dbReference>
<dbReference type="AlphaFoldDB" id="A0A848AUI4"/>
<dbReference type="Proteomes" id="UP000576225">
    <property type="component" value="Unassembled WGS sequence"/>
</dbReference>
<feature type="region of interest" description="Disordered" evidence="1">
    <location>
        <begin position="110"/>
        <end position="136"/>
    </location>
</feature>
<dbReference type="Gene3D" id="3.30.700.10">
    <property type="entry name" value="Glycoprotein, Type 4 Pilin"/>
    <property type="match status" value="1"/>
</dbReference>
<dbReference type="InterPro" id="IPR012902">
    <property type="entry name" value="N_methyl_site"/>
</dbReference>
<name>A0A848AUI4_9BACT</name>
<gene>
    <name evidence="4" type="ORF">HF882_09495</name>
</gene>
<dbReference type="Pfam" id="PF07596">
    <property type="entry name" value="SBP_bac_10"/>
    <property type="match status" value="1"/>
</dbReference>
<keyword evidence="2" id="KW-0812">Transmembrane</keyword>
<dbReference type="SUPFAM" id="SSF54523">
    <property type="entry name" value="Pili subunits"/>
    <property type="match status" value="1"/>
</dbReference>
<protein>
    <submittedName>
        <fullName evidence="4">DUF1559 domain-containing protein</fullName>
    </submittedName>
</protein>
<comment type="caution">
    <text evidence="4">The sequence shown here is derived from an EMBL/GenBank/DDBJ whole genome shotgun (WGS) entry which is preliminary data.</text>
</comment>
<dbReference type="Pfam" id="PF07963">
    <property type="entry name" value="N_methyl"/>
    <property type="match status" value="1"/>
</dbReference>
<keyword evidence="2" id="KW-1133">Transmembrane helix</keyword>
<evidence type="ECO:0000313" key="5">
    <source>
        <dbReference type="Proteomes" id="UP000576225"/>
    </source>
</evidence>
<proteinExistence type="predicted"/>
<sequence length="417" mass="45290">MKSRFFPQVRRLTVRNSPAAALHKRGVARCRRQVTGCASSLRSSYLSRRGALLPRPLVLSSAPALCKREGFGGEKAAACAASLPVPTNLNISLVSYKLLRLRQCSASGKSEQKRDSALPQKSGKTTSRYCGSSFPAGRPRLRLSTAPYPAPAPCRTQGARGAADTLPASRRLRPTTAKFTLIELLVVMAIIAILAAMLLPALNKARDRAKSTTCLNNLKQLGLAHVAYMGDSDDFLGTSAKDFTGGDLDAHYYGWANKIAPYAGFALASNGRTYEKYAKPGIKPSGNPFVCPADIDINPNWCSYSCNGRMGTNLAGYDVYPVYRIGKYKSPSSKMYLVDGYGFTIRDYEFCASNLGNTALNARIKLSHVNRANVAFLDGHAAGFGFPPLPLTLQWDGESNSWNAARWTDWDTMPPKL</sequence>
<dbReference type="PANTHER" id="PTHR30093">
    <property type="entry name" value="GENERAL SECRETION PATHWAY PROTEIN G"/>
    <property type="match status" value="1"/>
</dbReference>
<dbReference type="NCBIfam" id="TIGR02532">
    <property type="entry name" value="IV_pilin_GFxxxE"/>
    <property type="match status" value="1"/>
</dbReference>